<evidence type="ECO:0000256" key="3">
    <source>
        <dbReference type="ARBA" id="ARBA00022840"/>
    </source>
</evidence>
<dbReference type="AlphaFoldDB" id="A0A1G7L6L6"/>
<gene>
    <name evidence="5" type="ORF">SAMN05660235_01635</name>
</gene>
<dbReference type="GO" id="GO:0015188">
    <property type="term" value="F:L-isoleucine transmembrane transporter activity"/>
    <property type="evidence" value="ECO:0007669"/>
    <property type="project" value="TreeGrafter"/>
</dbReference>
<evidence type="ECO:0000256" key="1">
    <source>
        <dbReference type="ARBA" id="ARBA00022448"/>
    </source>
</evidence>
<proteinExistence type="predicted"/>
<keyword evidence="3 5" id="KW-0067">ATP-binding</keyword>
<evidence type="ECO:0000256" key="2">
    <source>
        <dbReference type="ARBA" id="ARBA00022741"/>
    </source>
</evidence>
<dbReference type="Pfam" id="PF12399">
    <property type="entry name" value="BCA_ABC_TP_C"/>
    <property type="match status" value="1"/>
</dbReference>
<dbReference type="InterPro" id="IPR003439">
    <property type="entry name" value="ABC_transporter-like_ATP-bd"/>
</dbReference>
<dbReference type="SUPFAM" id="SSF52540">
    <property type="entry name" value="P-loop containing nucleoside triphosphate hydrolases"/>
    <property type="match status" value="1"/>
</dbReference>
<dbReference type="InterPro" id="IPR027417">
    <property type="entry name" value="P-loop_NTPase"/>
</dbReference>
<dbReference type="CDD" id="cd03219">
    <property type="entry name" value="ABC_Mj1267_LivG_branched"/>
    <property type="match status" value="1"/>
</dbReference>
<dbReference type="Gene3D" id="3.40.50.300">
    <property type="entry name" value="P-loop containing nucleotide triphosphate hydrolases"/>
    <property type="match status" value="1"/>
</dbReference>
<dbReference type="Proteomes" id="UP000243333">
    <property type="component" value="Unassembled WGS sequence"/>
</dbReference>
<dbReference type="GO" id="GO:0005304">
    <property type="term" value="F:L-valine transmembrane transporter activity"/>
    <property type="evidence" value="ECO:0007669"/>
    <property type="project" value="TreeGrafter"/>
</dbReference>
<dbReference type="PANTHER" id="PTHR45772">
    <property type="entry name" value="CONSERVED COMPONENT OF ABC TRANSPORTER FOR NATURAL AMINO ACIDS-RELATED"/>
    <property type="match status" value="1"/>
</dbReference>
<feature type="domain" description="ABC transporter" evidence="4">
    <location>
        <begin position="3"/>
        <end position="250"/>
    </location>
</feature>
<dbReference type="GO" id="GO:0005524">
    <property type="term" value="F:ATP binding"/>
    <property type="evidence" value="ECO:0007669"/>
    <property type="project" value="UniProtKB-KW"/>
</dbReference>
<sequence length="261" mass="29584">MLLKTEKLCKTFGGLRAVNNVDFHIDTGEVVAIIGPNGSGKTTFFNVVSGIMPATSGRIIFKDEDVTKVEAHDITRRGMARTFQNIRLFPNLTARDNLIVGRYSRGRSGLWDGLIHSARLKEEERRNEEMARELLEFVGLTPYRNLMAKNLPYGAQRRLEIARALASEPELILLDEPAAGMNPREVDELLKLIARLKERGLTILLIEHQMRLVMNIAERVVVFDHGEKIAEGRPHEVRHNPKVVEAYIGPEVDSLVKHRRH</sequence>
<dbReference type="InterPro" id="IPR003593">
    <property type="entry name" value="AAA+_ATPase"/>
</dbReference>
<dbReference type="Pfam" id="PF00005">
    <property type="entry name" value="ABC_tran"/>
    <property type="match status" value="1"/>
</dbReference>
<dbReference type="STRING" id="1123285.SAMN05660235_01635"/>
<keyword evidence="2" id="KW-0547">Nucleotide-binding</keyword>
<protein>
    <submittedName>
        <fullName evidence="5">Amino acid/amide ABC transporter ATP-binding protein 1, HAAT family</fullName>
    </submittedName>
</protein>
<dbReference type="OrthoDB" id="9779136at2"/>
<dbReference type="GO" id="GO:0016887">
    <property type="term" value="F:ATP hydrolysis activity"/>
    <property type="evidence" value="ECO:0007669"/>
    <property type="project" value="InterPro"/>
</dbReference>
<dbReference type="SMART" id="SM00382">
    <property type="entry name" value="AAA"/>
    <property type="match status" value="1"/>
</dbReference>
<keyword evidence="6" id="KW-1185">Reference proteome</keyword>
<dbReference type="GO" id="GO:0015192">
    <property type="term" value="F:L-phenylalanine transmembrane transporter activity"/>
    <property type="evidence" value="ECO:0007669"/>
    <property type="project" value="TreeGrafter"/>
</dbReference>
<dbReference type="PANTHER" id="PTHR45772:SF7">
    <property type="entry name" value="AMINO ACID ABC TRANSPORTER ATP-BINDING PROTEIN"/>
    <property type="match status" value="1"/>
</dbReference>
<dbReference type="GO" id="GO:1903805">
    <property type="term" value="P:L-valine import across plasma membrane"/>
    <property type="evidence" value="ECO:0007669"/>
    <property type="project" value="TreeGrafter"/>
</dbReference>
<dbReference type="EMBL" id="FNBU01000011">
    <property type="protein sequence ID" value="SDF45075.1"/>
    <property type="molecule type" value="Genomic_DNA"/>
</dbReference>
<keyword evidence="1" id="KW-0813">Transport</keyword>
<evidence type="ECO:0000313" key="6">
    <source>
        <dbReference type="Proteomes" id="UP000243333"/>
    </source>
</evidence>
<dbReference type="FunFam" id="3.40.50.300:FF:000421">
    <property type="entry name" value="Branched-chain amino acid ABC transporter ATP-binding protein"/>
    <property type="match status" value="1"/>
</dbReference>
<dbReference type="GO" id="GO:1903806">
    <property type="term" value="P:L-isoleucine import across plasma membrane"/>
    <property type="evidence" value="ECO:0007669"/>
    <property type="project" value="TreeGrafter"/>
</dbReference>
<reference evidence="6" key="1">
    <citation type="submission" date="2016-10" db="EMBL/GenBank/DDBJ databases">
        <authorList>
            <person name="Varghese N."/>
            <person name="Submissions S."/>
        </authorList>
    </citation>
    <scope>NUCLEOTIDE SEQUENCE [LARGE SCALE GENOMIC DNA]</scope>
    <source>
        <strain evidence="6">DSM 23256</strain>
    </source>
</reference>
<dbReference type="GO" id="GO:0042941">
    <property type="term" value="P:D-alanine transmembrane transport"/>
    <property type="evidence" value="ECO:0007669"/>
    <property type="project" value="TreeGrafter"/>
</dbReference>
<evidence type="ECO:0000313" key="5">
    <source>
        <dbReference type="EMBL" id="SDF45075.1"/>
    </source>
</evidence>
<evidence type="ECO:0000259" key="4">
    <source>
        <dbReference type="PROSITE" id="PS50893"/>
    </source>
</evidence>
<accession>A0A1G7L6L6</accession>
<dbReference type="PROSITE" id="PS50893">
    <property type="entry name" value="ABC_TRANSPORTER_2"/>
    <property type="match status" value="1"/>
</dbReference>
<dbReference type="GO" id="GO:0005886">
    <property type="term" value="C:plasma membrane"/>
    <property type="evidence" value="ECO:0007669"/>
    <property type="project" value="TreeGrafter"/>
</dbReference>
<dbReference type="GO" id="GO:0015808">
    <property type="term" value="P:L-alanine transport"/>
    <property type="evidence" value="ECO:0007669"/>
    <property type="project" value="TreeGrafter"/>
</dbReference>
<organism evidence="5 6">
    <name type="scientific">Sporolituus thermophilus DSM 23256</name>
    <dbReference type="NCBI Taxonomy" id="1123285"/>
    <lineage>
        <taxon>Bacteria</taxon>
        <taxon>Bacillati</taxon>
        <taxon>Bacillota</taxon>
        <taxon>Negativicutes</taxon>
        <taxon>Selenomonadales</taxon>
        <taxon>Sporomusaceae</taxon>
        <taxon>Sporolituus</taxon>
    </lineage>
</organism>
<name>A0A1G7L6L6_9FIRM</name>
<dbReference type="RefSeq" id="WP_093689817.1">
    <property type="nucleotide sequence ID" value="NZ_FNBU01000011.1"/>
</dbReference>
<dbReference type="InterPro" id="IPR051120">
    <property type="entry name" value="ABC_AA/LPS_Transport"/>
</dbReference>
<dbReference type="InterPro" id="IPR032823">
    <property type="entry name" value="BCA_ABC_TP_C"/>
</dbReference>